<keyword evidence="5" id="KW-1185">Reference proteome</keyword>
<dbReference type="EMBL" id="FUWO01000009">
    <property type="protein sequence ID" value="SJZ58979.1"/>
    <property type="molecule type" value="Genomic_DNA"/>
</dbReference>
<keyword evidence="2" id="KW-0472">Membrane</keyword>
<evidence type="ECO:0000256" key="2">
    <source>
        <dbReference type="SAM" id="Phobius"/>
    </source>
</evidence>
<feature type="domain" description="YhaN AAA" evidence="3">
    <location>
        <begin position="1"/>
        <end position="200"/>
    </location>
</feature>
<dbReference type="AlphaFoldDB" id="A0A1T4LW58"/>
<protein>
    <submittedName>
        <fullName evidence="4">Uncharacterized protein YhaN</fullName>
    </submittedName>
</protein>
<dbReference type="OrthoDB" id="9764467at2"/>
<feature type="coiled-coil region" evidence="1">
    <location>
        <begin position="273"/>
        <end position="354"/>
    </location>
</feature>
<sequence length="940" mass="109712">MKIKKLDIYGYGKWVDQSFEIDEHLQLFYGPNEAGKSTLQSFIRSILFGFPTKHRRVNQLNRYEPKLGSRYGGRILLIDTPEGDLWIERTDSKFSIQTADGVEKDPALLETLLSGLDERLFDTFYAFNLQNLQELSQLDTEQINDYFLSIGTVGSDQFVKIAKSLEKETDDFYRPQAQNRPLNLLLSEYDQLAYKVEAAKETMGQYDQLLQKRQDEETTIAELNTNIKELDNSMRELDKLVGRYDIFIKDRAAVRELDQLVFTEIEDEMPEKIKQANRDISDNHSEIRQLEEKIELIRGELGTMTRLNWAVNHEEERKVWLSKTQQAKDIQAKIEYAQARIDEQEKLMHELAARGQFYPERVADDNEYQIKVESGLDIQSKKIDLAKQEENLKSERKVYLEQRKEQQHYSAIIRSQVAKLENQRMNDEAVLIEETSLKHYLMGVVFLILGLMLMGSQLINSVFNLNFLFWLGAVLTVIGLVSSLYVFFEHRKRFNIFHNSPIVSKIQELREKESDYQEQSKAIGIQINQRDEALEKIIEEREEVNRALQKWLVSIGFYPTADPELVLKTNPVKAYFEAQSVKEKFIEEKEHNLQLIKDWHALLQPLFERFPFDDESVRAQIRYVEELEAQLKVTQFRGQNLNDRITEAEAKIAQLKQNATDNQALIDDILATTNSQNQLIFFDKVRDNERILELTEKHELYQQQMAGFEEALAEVVNKQALVEEYKRLEAKMELTREQLVPHHSERANLEVAIRNLESDGTYQNLTQQLAIKEAEVREAVLEWTSKRIAMELIFKTLRHGIGDPVPAMIERANEIFERLSYGRYTQIKLNKQGVKVMQFSGILFEPHELSQGTLEQLYVALRLAFVESATSMVKLPIIIDDAFVNFDEFRKTSMYQVLEQFSETTQVLFFTFDPQAIESFREEQTINLSEIEQVEEKAVE</sequence>
<accession>A0A1T4LW58</accession>
<dbReference type="Pfam" id="PF13514">
    <property type="entry name" value="AAA_27"/>
    <property type="match status" value="1"/>
</dbReference>
<dbReference type="PANTHER" id="PTHR41259">
    <property type="entry name" value="DOUBLE-STRAND BREAK REPAIR RAD50 ATPASE, PUTATIVE-RELATED"/>
    <property type="match status" value="1"/>
</dbReference>
<dbReference type="Gene3D" id="3.40.50.300">
    <property type="entry name" value="P-loop containing nucleotide triphosphate hydrolases"/>
    <property type="match status" value="2"/>
</dbReference>
<evidence type="ECO:0000259" key="3">
    <source>
        <dbReference type="Pfam" id="PF13514"/>
    </source>
</evidence>
<dbReference type="InterPro" id="IPR038734">
    <property type="entry name" value="YhaN_AAA"/>
</dbReference>
<dbReference type="RefSeq" id="WP_078755996.1">
    <property type="nucleotide sequence ID" value="NZ_FUWO01000009.1"/>
</dbReference>
<dbReference type="SUPFAM" id="SSF52540">
    <property type="entry name" value="P-loop containing nucleoside triphosphate hydrolases"/>
    <property type="match status" value="1"/>
</dbReference>
<reference evidence="5" key="1">
    <citation type="submission" date="2017-02" db="EMBL/GenBank/DDBJ databases">
        <authorList>
            <person name="Varghese N."/>
            <person name="Submissions S."/>
        </authorList>
    </citation>
    <scope>NUCLEOTIDE SEQUENCE [LARGE SCALE GENOMIC DNA]</scope>
    <source>
        <strain evidence="5">DSM 15739</strain>
    </source>
</reference>
<dbReference type="PANTHER" id="PTHR41259:SF1">
    <property type="entry name" value="DOUBLE-STRAND BREAK REPAIR RAD50 ATPASE, PUTATIVE-RELATED"/>
    <property type="match status" value="1"/>
</dbReference>
<feature type="coiled-coil region" evidence="1">
    <location>
        <begin position="624"/>
        <end position="665"/>
    </location>
</feature>
<dbReference type="STRING" id="1121925.SAMN02746011_01240"/>
<gene>
    <name evidence="4" type="ORF">SAMN02746011_01240</name>
</gene>
<dbReference type="InterPro" id="IPR027417">
    <property type="entry name" value="P-loop_NTPase"/>
</dbReference>
<feature type="transmembrane region" description="Helical" evidence="2">
    <location>
        <begin position="465"/>
        <end position="488"/>
    </location>
</feature>
<keyword evidence="1" id="KW-0175">Coiled coil</keyword>
<feature type="coiled-coil region" evidence="1">
    <location>
        <begin position="206"/>
        <end position="240"/>
    </location>
</feature>
<feature type="coiled-coil region" evidence="1">
    <location>
        <begin position="378"/>
        <end position="405"/>
    </location>
</feature>
<evidence type="ECO:0000313" key="4">
    <source>
        <dbReference type="EMBL" id="SJZ58979.1"/>
    </source>
</evidence>
<keyword evidence="2" id="KW-1133">Transmembrane helix</keyword>
<feature type="coiled-coil region" evidence="1">
    <location>
        <begin position="691"/>
        <end position="738"/>
    </location>
</feature>
<feature type="transmembrane region" description="Helical" evidence="2">
    <location>
        <begin position="440"/>
        <end position="459"/>
    </location>
</feature>
<name>A0A1T4LW58_9LACT</name>
<organism evidence="4 5">
    <name type="scientific">Globicatella sulfidifaciens DSM 15739</name>
    <dbReference type="NCBI Taxonomy" id="1121925"/>
    <lineage>
        <taxon>Bacteria</taxon>
        <taxon>Bacillati</taxon>
        <taxon>Bacillota</taxon>
        <taxon>Bacilli</taxon>
        <taxon>Lactobacillales</taxon>
        <taxon>Aerococcaceae</taxon>
        <taxon>Globicatella</taxon>
    </lineage>
</organism>
<keyword evidence="2" id="KW-0812">Transmembrane</keyword>
<proteinExistence type="predicted"/>
<evidence type="ECO:0000313" key="5">
    <source>
        <dbReference type="Proteomes" id="UP000189941"/>
    </source>
</evidence>
<dbReference type="Proteomes" id="UP000189941">
    <property type="component" value="Unassembled WGS sequence"/>
</dbReference>
<evidence type="ECO:0000256" key="1">
    <source>
        <dbReference type="SAM" id="Coils"/>
    </source>
</evidence>